<dbReference type="OrthoDB" id="5340906at2759"/>
<protein>
    <submittedName>
        <fullName evidence="1">Uncharacterized protein</fullName>
    </submittedName>
</protein>
<reference evidence="1 2" key="1">
    <citation type="submission" date="2020-12" db="EMBL/GenBank/DDBJ databases">
        <title>Metabolic potential, ecology and presence of endohyphal bacteria is reflected in genomic diversity of Mucoromycotina.</title>
        <authorList>
            <person name="Muszewska A."/>
            <person name="Okrasinska A."/>
            <person name="Steczkiewicz K."/>
            <person name="Drgas O."/>
            <person name="Orlowska M."/>
            <person name="Perlinska-Lenart U."/>
            <person name="Aleksandrzak-Piekarczyk T."/>
            <person name="Szatraj K."/>
            <person name="Zielenkiewicz U."/>
            <person name="Pilsyk S."/>
            <person name="Malc E."/>
            <person name="Mieczkowski P."/>
            <person name="Kruszewska J.S."/>
            <person name="Biernat P."/>
            <person name="Pawlowska J."/>
        </authorList>
    </citation>
    <scope>NUCLEOTIDE SEQUENCE [LARGE SCALE GENOMIC DNA]</scope>
    <source>
        <strain evidence="1 2">CBS 142.35</strain>
    </source>
</reference>
<evidence type="ECO:0000313" key="1">
    <source>
        <dbReference type="EMBL" id="KAG2220850.1"/>
    </source>
</evidence>
<organism evidence="1 2">
    <name type="scientific">Circinella minor</name>
    <dbReference type="NCBI Taxonomy" id="1195481"/>
    <lineage>
        <taxon>Eukaryota</taxon>
        <taxon>Fungi</taxon>
        <taxon>Fungi incertae sedis</taxon>
        <taxon>Mucoromycota</taxon>
        <taxon>Mucoromycotina</taxon>
        <taxon>Mucoromycetes</taxon>
        <taxon>Mucorales</taxon>
        <taxon>Lichtheimiaceae</taxon>
        <taxon>Circinella</taxon>
    </lineage>
</organism>
<sequence>MSSYLNNYKNLRTLTELWEENDKHRFHRINEPDMYWAHTSVSRAIDVLLCRIRGKYQTESDLMKRIWVMIDSCFGARNISAISGECVFKATATRVNFDRSLASLNSMSRQKIGTKTDILFTTKFFDFGTCEAGKTDINNTKTLYESGMKIPKTLKDMLYVLAQYPSYVHQLKMCGFVIFGKLIS</sequence>
<accession>A0A8H7VHM4</accession>
<keyword evidence="2" id="KW-1185">Reference proteome</keyword>
<dbReference type="Proteomes" id="UP000646827">
    <property type="component" value="Unassembled WGS sequence"/>
</dbReference>
<name>A0A8H7VHM4_9FUNG</name>
<evidence type="ECO:0000313" key="2">
    <source>
        <dbReference type="Proteomes" id="UP000646827"/>
    </source>
</evidence>
<comment type="caution">
    <text evidence="1">The sequence shown here is derived from an EMBL/GenBank/DDBJ whole genome shotgun (WGS) entry which is preliminary data.</text>
</comment>
<proteinExistence type="predicted"/>
<gene>
    <name evidence="1" type="ORF">INT45_010912</name>
</gene>
<dbReference type="EMBL" id="JAEPRB010000127">
    <property type="protein sequence ID" value="KAG2220850.1"/>
    <property type="molecule type" value="Genomic_DNA"/>
</dbReference>
<dbReference type="AlphaFoldDB" id="A0A8H7VHM4"/>